<feature type="region of interest" description="Disordered" evidence="1">
    <location>
        <begin position="55"/>
        <end position="84"/>
    </location>
</feature>
<reference evidence="2 3" key="1">
    <citation type="journal article" date="2011" name="Nature">
        <title>Genome sequencing reveals insights into physiology and longevity of the naked mole rat.</title>
        <authorList>
            <person name="Kim E.B."/>
            <person name="Fang X."/>
            <person name="Fushan A.A."/>
            <person name="Huang Z."/>
            <person name="Lobanov A.V."/>
            <person name="Han L."/>
            <person name="Marino S.M."/>
            <person name="Sun X."/>
            <person name="Turanov A.A."/>
            <person name="Yang P."/>
            <person name="Yim S.H."/>
            <person name="Zhao X."/>
            <person name="Kasaikina M.V."/>
            <person name="Stoletzki N."/>
            <person name="Peng C."/>
            <person name="Polak P."/>
            <person name="Xiong Z."/>
            <person name="Kiezun A."/>
            <person name="Zhu Y."/>
            <person name="Chen Y."/>
            <person name="Kryukov G.V."/>
            <person name="Zhang Q."/>
            <person name="Peshkin L."/>
            <person name="Yang L."/>
            <person name="Bronson R.T."/>
            <person name="Buffenstein R."/>
            <person name="Wang B."/>
            <person name="Han C."/>
            <person name="Li Q."/>
            <person name="Chen L."/>
            <person name="Zhao W."/>
            <person name="Sunyaev S.R."/>
            <person name="Park T.J."/>
            <person name="Zhang G."/>
            <person name="Wang J."/>
            <person name="Gladyshev V.N."/>
        </authorList>
    </citation>
    <scope>NUCLEOTIDE SEQUENCE [LARGE SCALE GENOMIC DNA]</scope>
</reference>
<evidence type="ECO:0000313" key="2">
    <source>
        <dbReference type="EMBL" id="EHB01436.1"/>
    </source>
</evidence>
<feature type="region of interest" description="Disordered" evidence="1">
    <location>
        <begin position="1"/>
        <end position="33"/>
    </location>
</feature>
<evidence type="ECO:0000256" key="1">
    <source>
        <dbReference type="SAM" id="MobiDB-lite"/>
    </source>
</evidence>
<name>G5AWM5_HETGA</name>
<evidence type="ECO:0000313" key="3">
    <source>
        <dbReference type="Proteomes" id="UP000006813"/>
    </source>
</evidence>
<dbReference type="AlphaFoldDB" id="G5AWM5"/>
<sequence length="84" mass="9703">MAAVGSQSDQSDQEREQTEAQWPPRGLTKHPKSVWDMTKDVWLHRSEWARQVSKDNGALRFLKGKDGETRQPKRKCKELSDVLP</sequence>
<feature type="compositionally biased region" description="Basic and acidic residues" evidence="1">
    <location>
        <begin position="63"/>
        <end position="84"/>
    </location>
</feature>
<feature type="compositionally biased region" description="Low complexity" evidence="1">
    <location>
        <begin position="1"/>
        <end position="10"/>
    </location>
</feature>
<dbReference type="EMBL" id="JH167272">
    <property type="protein sequence ID" value="EHB01436.1"/>
    <property type="molecule type" value="Genomic_DNA"/>
</dbReference>
<protein>
    <submittedName>
        <fullName evidence="2">Uncharacterized protein</fullName>
    </submittedName>
</protein>
<proteinExistence type="predicted"/>
<dbReference type="Proteomes" id="UP000006813">
    <property type="component" value="Unassembled WGS sequence"/>
</dbReference>
<gene>
    <name evidence="2" type="ORF">GW7_03101</name>
</gene>
<accession>G5AWM5</accession>
<organism evidence="2 3">
    <name type="scientific">Heterocephalus glaber</name>
    <name type="common">Naked mole rat</name>
    <dbReference type="NCBI Taxonomy" id="10181"/>
    <lineage>
        <taxon>Eukaryota</taxon>
        <taxon>Metazoa</taxon>
        <taxon>Chordata</taxon>
        <taxon>Craniata</taxon>
        <taxon>Vertebrata</taxon>
        <taxon>Euteleostomi</taxon>
        <taxon>Mammalia</taxon>
        <taxon>Eutheria</taxon>
        <taxon>Euarchontoglires</taxon>
        <taxon>Glires</taxon>
        <taxon>Rodentia</taxon>
        <taxon>Hystricomorpha</taxon>
        <taxon>Bathyergidae</taxon>
        <taxon>Heterocephalus</taxon>
    </lineage>
</organism>
<dbReference type="InParanoid" id="G5AWM5"/>